<dbReference type="EMBL" id="QRZF01000001">
    <property type="protein sequence ID" value="RGV58246.1"/>
    <property type="molecule type" value="Genomic_DNA"/>
</dbReference>
<dbReference type="RefSeq" id="WP_022394283.1">
    <property type="nucleotide sequence ID" value="NZ_QRZF01000001.1"/>
</dbReference>
<dbReference type="AlphaFoldDB" id="A0A412YLD8"/>
<accession>A0A412YLD8</accession>
<sequence length="495" mass="56327">MRLNKIYYLVLCVLLAGATSCGGGDDAFIPPAIEPDEPDPPMPEEVYNTPDFTPHVDGEPFDTYRGLVMAGYQGWFGAPGDGCSHSKHTNTQWYHYRENDMFEPGVLRNSIDFWPDMKEYEKQYTPGKFQYPNGEVATVYSAYDESSVLLHFKWMKEYGLDGVFMQRFVGEVINNPDGKDHFDKVLESAMKGSNTYQRAICVMYDLGGFMSDNSRNTNAVLADAQAIMDKFQLLNRNAKQKYYLYQGGKPLIVLWGVGFNDNRPYSLNDIEELMNGLKAKGFSIMLGVPTYWRERRNDALPDAKLHDLIKAADVIMPWFVGRFGNDNYSNFHSLVENDIKWCKENKVEYAPLCFPGSSDRNMHPNNGINSRVGGKFLWNQMYHCIKSGAQLLYIAMFDEIDEGTAIYKCLNQSDVPSNESAVDYYVVYQNGGYRISSKMVEGLTGNDWCQRAKDLNITFMGIEDGLPTDHYLWLVGQGKKMLRGEIPLKASWPSR</sequence>
<keyword evidence="1" id="KW-0732">Signal</keyword>
<dbReference type="PROSITE" id="PS51257">
    <property type="entry name" value="PROKAR_LIPOPROTEIN"/>
    <property type="match status" value="1"/>
</dbReference>
<proteinExistence type="predicted"/>
<reference evidence="2 3" key="1">
    <citation type="submission" date="2018-08" db="EMBL/GenBank/DDBJ databases">
        <title>A genome reference for cultivated species of the human gut microbiota.</title>
        <authorList>
            <person name="Zou Y."/>
            <person name="Xue W."/>
            <person name="Luo G."/>
        </authorList>
    </citation>
    <scope>NUCLEOTIDE SEQUENCE [LARGE SCALE GENOMIC DNA]</scope>
    <source>
        <strain evidence="2 3">AF14-32</strain>
    </source>
</reference>
<dbReference type="Proteomes" id="UP000283850">
    <property type="component" value="Unassembled WGS sequence"/>
</dbReference>
<dbReference type="CDD" id="cd11576">
    <property type="entry name" value="GH99_GH71_like_2"/>
    <property type="match status" value="1"/>
</dbReference>
<protein>
    <submittedName>
        <fullName evidence="2">Xylosidase</fullName>
    </submittedName>
</protein>
<feature type="chain" id="PRO_5019018068" evidence="1">
    <location>
        <begin position="24"/>
        <end position="495"/>
    </location>
</feature>
<name>A0A412YLD8_9BACE</name>
<evidence type="ECO:0000313" key="3">
    <source>
        <dbReference type="Proteomes" id="UP000283850"/>
    </source>
</evidence>
<evidence type="ECO:0000313" key="2">
    <source>
        <dbReference type="EMBL" id="RGV58246.1"/>
    </source>
</evidence>
<dbReference type="Gene3D" id="3.20.20.80">
    <property type="entry name" value="Glycosidases"/>
    <property type="match status" value="1"/>
</dbReference>
<feature type="signal peptide" evidence="1">
    <location>
        <begin position="1"/>
        <end position="23"/>
    </location>
</feature>
<organism evidence="2 3">
    <name type="scientific">Bacteroides intestinalis</name>
    <dbReference type="NCBI Taxonomy" id="329854"/>
    <lineage>
        <taxon>Bacteria</taxon>
        <taxon>Pseudomonadati</taxon>
        <taxon>Bacteroidota</taxon>
        <taxon>Bacteroidia</taxon>
        <taxon>Bacteroidales</taxon>
        <taxon>Bacteroidaceae</taxon>
        <taxon>Bacteroides</taxon>
    </lineage>
</organism>
<comment type="caution">
    <text evidence="2">The sequence shown here is derived from an EMBL/GenBank/DDBJ whole genome shotgun (WGS) entry which is preliminary data.</text>
</comment>
<gene>
    <name evidence="2" type="ORF">DWW10_01020</name>
</gene>
<evidence type="ECO:0000256" key="1">
    <source>
        <dbReference type="SAM" id="SignalP"/>
    </source>
</evidence>